<evidence type="ECO:0000313" key="3">
    <source>
        <dbReference type="EMBL" id="KAJ9536681.1"/>
    </source>
</evidence>
<feature type="region of interest" description="Disordered" evidence="1">
    <location>
        <begin position="366"/>
        <end position="473"/>
    </location>
</feature>
<evidence type="ECO:0000259" key="2">
    <source>
        <dbReference type="Pfam" id="PF14111"/>
    </source>
</evidence>
<feature type="compositionally biased region" description="Basic and acidic residues" evidence="1">
    <location>
        <begin position="321"/>
        <end position="331"/>
    </location>
</feature>
<keyword evidence="4" id="KW-1185">Reference proteome</keyword>
<feature type="region of interest" description="Disordered" evidence="1">
    <location>
        <begin position="313"/>
        <end position="352"/>
    </location>
</feature>
<dbReference type="AlphaFoldDB" id="A0AA38SHY1"/>
<protein>
    <recommendedName>
        <fullName evidence="2">DUF4283 domain-containing protein</fullName>
    </recommendedName>
</protein>
<accession>A0AA38SHY1</accession>
<name>A0AA38SHY1_9ASTR</name>
<comment type="caution">
    <text evidence="3">The sequence shown here is derived from an EMBL/GenBank/DDBJ whole genome shotgun (WGS) entry which is preliminary data.</text>
</comment>
<sequence length="473" mass="51461">METVPAVELGEEDHTMVVEEVDSGDEEASVDTDVDPSRAKRTSVFDRLESDSRLKFSQKEMNFAKAVGKENTSALSFFPLASKDLTCVRIPKELASEVLKTHRATLFGYFLGPRLPFPIVEKYVKAAWGKFGFSEAMMNNNGIYFFKFNDVGGSNQVVEGGPLMIRGVPLFLDHWDPTKGLVKPIHTSCPLWVKLHNVPLVAFNKEGISRIASALGIPKQMDACTSSMCDKSWGRPGFAKVLVEAWAVGELKRELQVLIPSLSGGEDSRVTINVEYDWEPTQCSHCMVFGHKTSTCVKALVAQKAKGKAQVVDDQGFTKVQRREWRPKPKPGEGSTSGTAPASLEEVPVVARVDGQNVDKQVLLEDNMGEGGEDRNVQQQSGGNLDSAESAPVVPGVPRPQQISKPKEQPTTRHLSVPLDVPLKTILKNPNRFSPLADEDASSDKGNDPGKASTVTGKSVLNAPKKPGVGRNG</sequence>
<dbReference type="Pfam" id="PF14111">
    <property type="entry name" value="DUF4283"/>
    <property type="match status" value="1"/>
</dbReference>
<dbReference type="Proteomes" id="UP001172457">
    <property type="component" value="Unassembled WGS sequence"/>
</dbReference>
<evidence type="ECO:0000256" key="1">
    <source>
        <dbReference type="SAM" id="MobiDB-lite"/>
    </source>
</evidence>
<reference evidence="3" key="1">
    <citation type="submission" date="2023-03" db="EMBL/GenBank/DDBJ databases">
        <title>Chromosome-scale reference genome and RAD-based genetic map of yellow starthistle (Centaurea solstitialis) reveal putative structural variation and QTLs associated with invader traits.</title>
        <authorList>
            <person name="Reatini B."/>
            <person name="Cang F.A."/>
            <person name="Jiang Q."/>
            <person name="Mckibben M.T.W."/>
            <person name="Barker M.S."/>
            <person name="Rieseberg L.H."/>
            <person name="Dlugosch K.M."/>
        </authorList>
    </citation>
    <scope>NUCLEOTIDE SEQUENCE</scope>
    <source>
        <strain evidence="3">CAN-66</strain>
        <tissue evidence="3">Leaf</tissue>
    </source>
</reference>
<organism evidence="3 4">
    <name type="scientific">Centaurea solstitialis</name>
    <name type="common">yellow star-thistle</name>
    <dbReference type="NCBI Taxonomy" id="347529"/>
    <lineage>
        <taxon>Eukaryota</taxon>
        <taxon>Viridiplantae</taxon>
        <taxon>Streptophyta</taxon>
        <taxon>Embryophyta</taxon>
        <taxon>Tracheophyta</taxon>
        <taxon>Spermatophyta</taxon>
        <taxon>Magnoliopsida</taxon>
        <taxon>eudicotyledons</taxon>
        <taxon>Gunneridae</taxon>
        <taxon>Pentapetalae</taxon>
        <taxon>asterids</taxon>
        <taxon>campanulids</taxon>
        <taxon>Asterales</taxon>
        <taxon>Asteraceae</taxon>
        <taxon>Carduoideae</taxon>
        <taxon>Cardueae</taxon>
        <taxon>Centaureinae</taxon>
        <taxon>Centaurea</taxon>
    </lineage>
</organism>
<gene>
    <name evidence="3" type="ORF">OSB04_un000154</name>
</gene>
<dbReference type="InterPro" id="IPR025558">
    <property type="entry name" value="DUF4283"/>
</dbReference>
<dbReference type="PANTHER" id="PTHR31286">
    <property type="entry name" value="GLYCINE-RICH CELL WALL STRUCTURAL PROTEIN 1.8-LIKE"/>
    <property type="match status" value="1"/>
</dbReference>
<evidence type="ECO:0000313" key="4">
    <source>
        <dbReference type="Proteomes" id="UP001172457"/>
    </source>
</evidence>
<dbReference type="InterPro" id="IPR040256">
    <property type="entry name" value="At4g02000-like"/>
</dbReference>
<feature type="domain" description="DUF4283" evidence="2">
    <location>
        <begin position="101"/>
        <end position="179"/>
    </location>
</feature>
<dbReference type="PANTHER" id="PTHR31286:SF99">
    <property type="entry name" value="DUF4283 DOMAIN-CONTAINING PROTEIN"/>
    <property type="match status" value="1"/>
</dbReference>
<dbReference type="EMBL" id="JARYMX010000012">
    <property type="protein sequence ID" value="KAJ9536681.1"/>
    <property type="molecule type" value="Genomic_DNA"/>
</dbReference>
<proteinExistence type="predicted"/>